<evidence type="ECO:0000256" key="1">
    <source>
        <dbReference type="SAM" id="MobiDB-lite"/>
    </source>
</evidence>
<dbReference type="Proteomes" id="UP001419268">
    <property type="component" value="Unassembled WGS sequence"/>
</dbReference>
<feature type="region of interest" description="Disordered" evidence="1">
    <location>
        <begin position="78"/>
        <end position="136"/>
    </location>
</feature>
<reference evidence="2 3" key="1">
    <citation type="submission" date="2024-01" db="EMBL/GenBank/DDBJ databases">
        <title>Genome assemblies of Stephania.</title>
        <authorList>
            <person name="Yang L."/>
        </authorList>
    </citation>
    <scope>NUCLEOTIDE SEQUENCE [LARGE SCALE GENOMIC DNA]</scope>
    <source>
        <strain evidence="2">JXDWG</strain>
        <tissue evidence="2">Leaf</tissue>
    </source>
</reference>
<feature type="compositionally biased region" description="Basic and acidic residues" evidence="1">
    <location>
        <begin position="108"/>
        <end position="117"/>
    </location>
</feature>
<protein>
    <submittedName>
        <fullName evidence="2">Uncharacterized protein</fullName>
    </submittedName>
</protein>
<proteinExistence type="predicted"/>
<sequence>MARSKAVVTRKEIDSDPLGGARGRGGPRRDLLLDSQNFCRSIPTGAFCRRCLDCATDPRLPLTERKSKSLKPRDLMIARGGSQGEAFESSEDSLGNEEREEVPVVEATEGHKPHEAVEEVEVGVAPDPQQMKKSKKKTRLLLYLVGQ</sequence>
<keyword evidence="3" id="KW-1185">Reference proteome</keyword>
<feature type="region of interest" description="Disordered" evidence="1">
    <location>
        <begin position="1"/>
        <end position="28"/>
    </location>
</feature>
<dbReference type="EMBL" id="JBBNAG010000008">
    <property type="protein sequence ID" value="KAK9111600.1"/>
    <property type="molecule type" value="Genomic_DNA"/>
</dbReference>
<organism evidence="2 3">
    <name type="scientific">Stephania cephalantha</name>
    <dbReference type="NCBI Taxonomy" id="152367"/>
    <lineage>
        <taxon>Eukaryota</taxon>
        <taxon>Viridiplantae</taxon>
        <taxon>Streptophyta</taxon>
        <taxon>Embryophyta</taxon>
        <taxon>Tracheophyta</taxon>
        <taxon>Spermatophyta</taxon>
        <taxon>Magnoliopsida</taxon>
        <taxon>Ranunculales</taxon>
        <taxon>Menispermaceae</taxon>
        <taxon>Menispermoideae</taxon>
        <taxon>Cissampelideae</taxon>
        <taxon>Stephania</taxon>
    </lineage>
</organism>
<comment type="caution">
    <text evidence="2">The sequence shown here is derived from an EMBL/GenBank/DDBJ whole genome shotgun (WGS) entry which is preliminary data.</text>
</comment>
<feature type="compositionally biased region" description="Acidic residues" evidence="1">
    <location>
        <begin position="88"/>
        <end position="100"/>
    </location>
</feature>
<name>A0AAP0IAI3_9MAGN</name>
<evidence type="ECO:0000313" key="3">
    <source>
        <dbReference type="Proteomes" id="UP001419268"/>
    </source>
</evidence>
<accession>A0AAP0IAI3</accession>
<dbReference type="AlphaFoldDB" id="A0AAP0IAI3"/>
<evidence type="ECO:0000313" key="2">
    <source>
        <dbReference type="EMBL" id="KAK9111600.1"/>
    </source>
</evidence>
<gene>
    <name evidence="2" type="ORF">Scep_019119</name>
</gene>